<accession>A0A1F4RLV0</accession>
<comment type="subcellular location">
    <subcellularLocation>
        <location evidence="5">Cell membrane</location>
        <topology evidence="5">Multi-pass membrane protein</topology>
    </subcellularLocation>
</comment>
<evidence type="ECO:0000256" key="5">
    <source>
        <dbReference type="HAMAP-Rule" id="MF_01600"/>
    </source>
</evidence>
<comment type="similarity">
    <text evidence="5">Belongs to the UPF0182 family.</text>
</comment>
<dbReference type="PANTHER" id="PTHR39344">
    <property type="entry name" value="UPF0182 PROTEIN SLL1060"/>
    <property type="match status" value="1"/>
</dbReference>
<dbReference type="HAMAP" id="MF_01600">
    <property type="entry name" value="UPF0182"/>
    <property type="match status" value="1"/>
</dbReference>
<keyword evidence="2 5" id="KW-0812">Transmembrane</keyword>
<dbReference type="Pfam" id="PF03699">
    <property type="entry name" value="UPF0182"/>
    <property type="match status" value="1"/>
</dbReference>
<dbReference type="GO" id="GO:0005886">
    <property type="term" value="C:plasma membrane"/>
    <property type="evidence" value="ECO:0007669"/>
    <property type="project" value="UniProtKB-SubCell"/>
</dbReference>
<evidence type="ECO:0000313" key="7">
    <source>
        <dbReference type="Proteomes" id="UP000179095"/>
    </source>
</evidence>
<dbReference type="InterPro" id="IPR005372">
    <property type="entry name" value="UPF0182"/>
</dbReference>
<feature type="transmembrane region" description="Helical" evidence="5">
    <location>
        <begin position="182"/>
        <end position="203"/>
    </location>
</feature>
<feature type="transmembrane region" description="Helical" evidence="5">
    <location>
        <begin position="224"/>
        <end position="247"/>
    </location>
</feature>
<evidence type="ECO:0000256" key="3">
    <source>
        <dbReference type="ARBA" id="ARBA00022989"/>
    </source>
</evidence>
<proteinExistence type="inferred from homology"/>
<keyword evidence="3 5" id="KW-1133">Transmembrane helix</keyword>
<feature type="transmembrane region" description="Helical" evidence="5">
    <location>
        <begin position="300"/>
        <end position="317"/>
    </location>
</feature>
<keyword evidence="4 5" id="KW-0472">Membrane</keyword>
<comment type="caution">
    <text evidence="5">Lacks conserved residue(s) required for the propagation of feature annotation.</text>
</comment>
<feature type="transmembrane region" description="Helical" evidence="5">
    <location>
        <begin position="126"/>
        <end position="144"/>
    </location>
</feature>
<dbReference type="PANTHER" id="PTHR39344:SF1">
    <property type="entry name" value="UPF0182 PROTEIN SLL1060"/>
    <property type="match status" value="1"/>
</dbReference>
<keyword evidence="1 5" id="KW-1003">Cell membrane</keyword>
<dbReference type="STRING" id="1802568.A3F86_01480"/>
<dbReference type="Proteomes" id="UP000179095">
    <property type="component" value="Unassembled WGS sequence"/>
</dbReference>
<evidence type="ECO:0000256" key="2">
    <source>
        <dbReference type="ARBA" id="ARBA00022692"/>
    </source>
</evidence>
<evidence type="ECO:0000256" key="1">
    <source>
        <dbReference type="ARBA" id="ARBA00022475"/>
    </source>
</evidence>
<protein>
    <recommendedName>
        <fullName evidence="5">UPF0182 protein A3F86_01480</fullName>
    </recommendedName>
</protein>
<comment type="caution">
    <text evidence="6">The sequence shown here is derived from an EMBL/GenBank/DDBJ whole genome shotgun (WGS) entry which is preliminary data.</text>
</comment>
<name>A0A1F4RLV0_UNCSA</name>
<reference evidence="6 7" key="1">
    <citation type="journal article" date="2016" name="Nat. Commun.">
        <title>Thousands of microbial genomes shed light on interconnected biogeochemical processes in an aquifer system.</title>
        <authorList>
            <person name="Anantharaman K."/>
            <person name="Brown C.T."/>
            <person name="Hug L.A."/>
            <person name="Sharon I."/>
            <person name="Castelle C.J."/>
            <person name="Probst A.J."/>
            <person name="Thomas B.C."/>
            <person name="Singh A."/>
            <person name="Wilkins M.J."/>
            <person name="Karaoz U."/>
            <person name="Brodie E.L."/>
            <person name="Williams K.H."/>
            <person name="Hubbard S.S."/>
            <person name="Banfield J.F."/>
        </authorList>
    </citation>
    <scope>NUCLEOTIDE SEQUENCE [LARGE SCALE GENOMIC DNA]</scope>
</reference>
<gene>
    <name evidence="6" type="ORF">A3F86_01480</name>
</gene>
<sequence length="922" mass="104730">MRKFPFAPIIFLAFFGWPLLQALISVYPTILWFDNLGYTSVFWTNLSAQALTGLVFGSLFFVIAAINIFIARRVTKDLVVEKRESSPAINIQKMIRELFGEQGGGASDSGMVNVTPQPVSAKNLNLLWGIGTLVISIFVGLSAVTQWQVVLKALNATAFGIVDPIFGRDIGFYVFSLPLHKFGQGFLFSAFLLPLFAVIWIYLTSNAISFSGLKLNCSQGVKTHLALLLAALAVIFAWGMWLGQLEILYSARGVVFGAGYTDVKAQLLAYNLQILLLIILAGLFLINIFQKDYRLPLTGLGAYLVVALFMGGIYPAIVQNLQVKPSEISLEAPYIKHGIKYTRMAYGLDEVEEKAFAADENLSLRDVQRNVLTIGNIRLWDPRPLIKTYRQLQGIRLYYDFSDVDIDRYQIDGKYQQVMLSVRELRVDKLPDKAQTWINQHLMFTHGYGLCLSPVNEQTPDGLPDLLVKNIPPETKTNLKIGWPQIYFGEETNNYVIVNTKEKEFDYPKGDSNVYASYAGNGGVQISSFLRKLAFAMKYSDMKILLTDYITNDSRIMFDRSIQARVKKIVPFLTYDRDPYVVISEGKLYWIQDAYTMSDLYPYSDPFNAQYGRFNYIRNSVKVVIDAYNGDVTYYMADEKDPIAQTYAKIYPNLFKPLADMPEGLKKHLRYPYDLFMIQAHKYATFHMEDSQVFYNQEDLWNLPKEMYANSEQLMEAYYIIMKLPEEKREEFLLMLPFTPNDKDNMVSWLAARSDIPNYGKLIVYKFPKEKLVYGPKQIEARIDQQTEISQQFTLWGQIGSRVIRGNLLAIPIEQSILYIEPIYLEASSGELPELKRVIAAYGNKVVMAETLSAALSSVFSGRVSTASARRDDVPKYLNPKELAKKALDLYEQAQGKLKQGDFGTYGEKLGDLKKVLQDLAK</sequence>
<organism evidence="6 7">
    <name type="scientific">candidate division WOR-1 bacterium RIFCSPLOWO2_12_FULL_45_9</name>
    <dbReference type="NCBI Taxonomy" id="1802568"/>
    <lineage>
        <taxon>Bacteria</taxon>
        <taxon>Bacillati</taxon>
        <taxon>Saganbacteria</taxon>
    </lineage>
</organism>
<dbReference type="AlphaFoldDB" id="A0A1F4RLV0"/>
<evidence type="ECO:0000313" key="6">
    <source>
        <dbReference type="EMBL" id="OGC09129.1"/>
    </source>
</evidence>
<dbReference type="EMBL" id="METQ01000037">
    <property type="protein sequence ID" value="OGC09129.1"/>
    <property type="molecule type" value="Genomic_DNA"/>
</dbReference>
<feature type="transmembrane region" description="Helical" evidence="5">
    <location>
        <begin position="267"/>
        <end position="288"/>
    </location>
</feature>
<feature type="transmembrane region" description="Helical" evidence="5">
    <location>
        <begin position="46"/>
        <end position="70"/>
    </location>
</feature>
<evidence type="ECO:0000256" key="4">
    <source>
        <dbReference type="ARBA" id="ARBA00023136"/>
    </source>
</evidence>
<dbReference type="GO" id="GO:0005576">
    <property type="term" value="C:extracellular region"/>
    <property type="evidence" value="ECO:0007669"/>
    <property type="project" value="TreeGrafter"/>
</dbReference>